<organism evidence="2 3">
    <name type="scientific">Coccidioides immitis RMSCC 3703</name>
    <dbReference type="NCBI Taxonomy" id="454286"/>
    <lineage>
        <taxon>Eukaryota</taxon>
        <taxon>Fungi</taxon>
        <taxon>Dikarya</taxon>
        <taxon>Ascomycota</taxon>
        <taxon>Pezizomycotina</taxon>
        <taxon>Eurotiomycetes</taxon>
        <taxon>Eurotiomycetidae</taxon>
        <taxon>Onygenales</taxon>
        <taxon>Onygenaceae</taxon>
        <taxon>Coccidioides</taxon>
    </lineage>
</organism>
<dbReference type="EMBL" id="DS268123">
    <property type="protein sequence ID" value="KMU79649.1"/>
    <property type="molecule type" value="Genomic_DNA"/>
</dbReference>
<accession>A0A0J8R3B9</accession>
<dbReference type="STRING" id="454286.A0A0J8R3B9"/>
<dbReference type="Proteomes" id="UP000054559">
    <property type="component" value="Unassembled WGS sequence"/>
</dbReference>
<feature type="region of interest" description="Disordered" evidence="1">
    <location>
        <begin position="202"/>
        <end position="221"/>
    </location>
</feature>
<proteinExistence type="predicted"/>
<reference evidence="3" key="1">
    <citation type="journal article" date="2010" name="Genome Res.">
        <title>Population genomic sequencing of Coccidioides fungi reveals recent hybridization and transposon control.</title>
        <authorList>
            <person name="Neafsey D.E."/>
            <person name="Barker B.M."/>
            <person name="Sharpton T.J."/>
            <person name="Stajich J.E."/>
            <person name="Park D.J."/>
            <person name="Whiston E."/>
            <person name="Hung C.-Y."/>
            <person name="McMahan C."/>
            <person name="White J."/>
            <person name="Sykes S."/>
            <person name="Heiman D."/>
            <person name="Young S."/>
            <person name="Zeng Q."/>
            <person name="Abouelleil A."/>
            <person name="Aftuck L."/>
            <person name="Bessette D."/>
            <person name="Brown A."/>
            <person name="FitzGerald M."/>
            <person name="Lui A."/>
            <person name="Macdonald J.P."/>
            <person name="Priest M."/>
            <person name="Orbach M.J."/>
            <person name="Galgiani J.N."/>
            <person name="Kirkland T.N."/>
            <person name="Cole G.T."/>
            <person name="Birren B.W."/>
            <person name="Henn M.R."/>
            <person name="Taylor J.W."/>
            <person name="Rounsley S.D."/>
        </authorList>
    </citation>
    <scope>NUCLEOTIDE SEQUENCE [LARGE SCALE GENOMIC DNA]</scope>
    <source>
        <strain evidence="3">RMSCC 3703</strain>
    </source>
</reference>
<gene>
    <name evidence="2" type="ORF">CISG_02067</name>
</gene>
<dbReference type="OrthoDB" id="8117402at2759"/>
<feature type="region of interest" description="Disordered" evidence="1">
    <location>
        <begin position="27"/>
        <end position="87"/>
    </location>
</feature>
<evidence type="ECO:0000313" key="3">
    <source>
        <dbReference type="Proteomes" id="UP000054559"/>
    </source>
</evidence>
<evidence type="ECO:0000256" key="1">
    <source>
        <dbReference type="SAM" id="MobiDB-lite"/>
    </source>
</evidence>
<feature type="compositionally biased region" description="Low complexity" evidence="1">
    <location>
        <begin position="202"/>
        <end position="218"/>
    </location>
</feature>
<evidence type="ECO:0000313" key="2">
    <source>
        <dbReference type="EMBL" id="KMU79649.1"/>
    </source>
</evidence>
<sequence>MLAALNVNFDRPESTLQHRCLFPGSVQPDAATKSMPPAVRHRRGLSLDQGLAKESTKDSPPLTPSSSPYWKPARVPRACKTAQSSPVKQHAVAPRNLVAMERVKSLSLQGISSSFLSRETLAPLSNTNSLQPPDTFDLQSPKLSDDVFSEFTFNSPDNFETASVSSPISPSMPSFLSLSSIIGDRSNPATANKAAKVPIAPAAPLNSASQRTTSRSSSPAKALLSPRALSIADLNLDASIDASIEETGITLEDIAAHIEGPDPIDNKWICTPLDDIPEEIPDIPLLALDSPLPVKTEVGTESPARILWPTTIGSDGINKTDNPNLDDVFISHASEATMRHDQLPALDPSTTDISEPNSSQYDDEYFLSHGDADGSDLLNTHLFPASRSPFLLSLIYTEICALNSTFIVPVQNMRRIDVKMTFKGLSGKLRLRTMVISARGKGL</sequence>
<name>A0A0J8R3B9_COCIT</name>
<protein>
    <submittedName>
        <fullName evidence="2">Uncharacterized protein</fullName>
    </submittedName>
</protein>
<dbReference type="AlphaFoldDB" id="A0A0J8R3B9"/>